<reference evidence="13" key="3">
    <citation type="journal article" date="2016" name="Gigascience">
        <title>De novo construction of an expanded transcriptome assembly for the western tarnished plant bug, Lygus hesperus.</title>
        <authorList>
            <person name="Tassone E.E."/>
            <person name="Geib S.M."/>
            <person name="Hall B."/>
            <person name="Fabrick J.A."/>
            <person name="Brent C.S."/>
            <person name="Hull J.J."/>
        </authorList>
    </citation>
    <scope>NUCLEOTIDE SEQUENCE</scope>
</reference>
<keyword evidence="9" id="KW-0460">Magnesium</keyword>
<sequence length="179" mass="19508">MAEHLKPGDVLVLENVRFYTEEGSKNAADREAIAKVLASYGDLYVSDAFGTAHRDSATMTGIPKVLGAGYAGYLMEKEINYFAQVLNNPPRPLVAIVGGAKVSDKMQLLENMLGRINYLIIGGAMAYTFLKAQGHAIGTSRCEEDKLDLASSLLKKAHEHKVEVLLPIDHVCNNEFKAV</sequence>
<dbReference type="UniPathway" id="UPA00109">
    <property type="reaction ID" value="UER00185"/>
</dbReference>
<evidence type="ECO:0000256" key="2">
    <source>
        <dbReference type="ARBA" id="ARBA00001946"/>
    </source>
</evidence>
<comment type="pathway">
    <text evidence="10">Carbohydrate degradation; glycolysis; pyruvate from D-glyceraldehyde 3-phosphate: step 2/5.</text>
</comment>
<evidence type="ECO:0000256" key="9">
    <source>
        <dbReference type="ARBA" id="ARBA00022842"/>
    </source>
</evidence>
<keyword evidence="8" id="KW-0067">ATP-binding</keyword>
<evidence type="ECO:0000256" key="11">
    <source>
        <dbReference type="RuleBase" id="RU000696"/>
    </source>
</evidence>
<evidence type="ECO:0000313" key="13">
    <source>
        <dbReference type="EMBL" id="JAQ03261.1"/>
    </source>
</evidence>
<dbReference type="AlphaFoldDB" id="A0A0A9WTL4"/>
<dbReference type="PANTHER" id="PTHR11406:SF23">
    <property type="entry name" value="PHOSPHOGLYCERATE KINASE 1, CHLOROPLASTIC-RELATED"/>
    <property type="match status" value="1"/>
</dbReference>
<dbReference type="GO" id="GO:0043531">
    <property type="term" value="F:ADP binding"/>
    <property type="evidence" value="ECO:0007669"/>
    <property type="project" value="TreeGrafter"/>
</dbReference>
<keyword evidence="7 10" id="KW-0418">Kinase</keyword>
<evidence type="ECO:0000256" key="1">
    <source>
        <dbReference type="ARBA" id="ARBA00000642"/>
    </source>
</evidence>
<dbReference type="EC" id="2.7.2.3" evidence="4 10"/>
<protein>
    <recommendedName>
        <fullName evidence="4 10">Phosphoglycerate kinase</fullName>
        <ecNumber evidence="4 10">2.7.2.3</ecNumber>
    </recommendedName>
</protein>
<comment type="subunit">
    <text evidence="11">Monomer.</text>
</comment>
<evidence type="ECO:0000256" key="8">
    <source>
        <dbReference type="ARBA" id="ARBA00022840"/>
    </source>
</evidence>
<accession>A0A0A9WTL4</accession>
<comment type="similarity">
    <text evidence="3 10">Belongs to the phosphoglycerate kinase family.</text>
</comment>
<gene>
    <name evidence="12" type="primary">PGKB</name>
    <name evidence="12" type="ORF">CM83_18715</name>
    <name evidence="13" type="ORF">g.16318</name>
</gene>
<dbReference type="InterPro" id="IPR001576">
    <property type="entry name" value="Phosphoglycerate_kinase"/>
</dbReference>
<dbReference type="GO" id="GO:0005829">
    <property type="term" value="C:cytosol"/>
    <property type="evidence" value="ECO:0007669"/>
    <property type="project" value="TreeGrafter"/>
</dbReference>
<reference evidence="12" key="2">
    <citation type="submission" date="2014-07" db="EMBL/GenBank/DDBJ databases">
        <authorList>
            <person name="Hull J."/>
        </authorList>
    </citation>
    <scope>NUCLEOTIDE SEQUENCE</scope>
</reference>
<dbReference type="GO" id="GO:0004618">
    <property type="term" value="F:phosphoglycerate kinase activity"/>
    <property type="evidence" value="ECO:0007669"/>
    <property type="project" value="UniProtKB-EC"/>
</dbReference>
<evidence type="ECO:0000256" key="10">
    <source>
        <dbReference type="RuleBase" id="RU000532"/>
    </source>
</evidence>
<proteinExistence type="inferred from homology"/>
<dbReference type="GO" id="GO:0006094">
    <property type="term" value="P:gluconeogenesis"/>
    <property type="evidence" value="ECO:0007669"/>
    <property type="project" value="TreeGrafter"/>
</dbReference>
<reference evidence="12" key="1">
    <citation type="journal article" date="2014" name="PLoS ONE">
        <title>Transcriptome-Based Identification of ABC Transporters in the Western Tarnished Plant Bug Lygus hesperus.</title>
        <authorList>
            <person name="Hull J.J."/>
            <person name="Chaney K."/>
            <person name="Geib S.M."/>
            <person name="Fabrick J.A."/>
            <person name="Brent C.S."/>
            <person name="Walsh D."/>
            <person name="Lavine L.C."/>
        </authorList>
    </citation>
    <scope>NUCLEOTIDE SEQUENCE</scope>
</reference>
<dbReference type="Gene3D" id="3.40.50.1260">
    <property type="entry name" value="Phosphoglycerate kinase, N-terminal domain"/>
    <property type="match status" value="2"/>
</dbReference>
<evidence type="ECO:0000256" key="5">
    <source>
        <dbReference type="ARBA" id="ARBA00022679"/>
    </source>
</evidence>
<comment type="catalytic activity">
    <reaction evidence="1 10">
        <text>(2R)-3-phosphoglycerate + ATP = (2R)-3-phospho-glyceroyl phosphate + ADP</text>
        <dbReference type="Rhea" id="RHEA:14801"/>
        <dbReference type="ChEBI" id="CHEBI:30616"/>
        <dbReference type="ChEBI" id="CHEBI:57604"/>
        <dbReference type="ChEBI" id="CHEBI:58272"/>
        <dbReference type="ChEBI" id="CHEBI:456216"/>
        <dbReference type="EC" id="2.7.2.3"/>
    </reaction>
</comment>
<evidence type="ECO:0000256" key="6">
    <source>
        <dbReference type="ARBA" id="ARBA00022741"/>
    </source>
</evidence>
<name>A0A0A9WTL4_LYGHE</name>
<comment type="cofactor">
    <cofactor evidence="2">
        <name>Mg(2+)</name>
        <dbReference type="ChEBI" id="CHEBI:18420"/>
    </cofactor>
</comment>
<dbReference type="Pfam" id="PF00162">
    <property type="entry name" value="PGK"/>
    <property type="match status" value="1"/>
</dbReference>
<evidence type="ECO:0000256" key="3">
    <source>
        <dbReference type="ARBA" id="ARBA00008982"/>
    </source>
</evidence>
<dbReference type="InterPro" id="IPR036043">
    <property type="entry name" value="Phosphoglycerate_kinase_sf"/>
</dbReference>
<dbReference type="GO" id="GO:0005524">
    <property type="term" value="F:ATP binding"/>
    <property type="evidence" value="ECO:0007669"/>
    <property type="project" value="UniProtKB-KW"/>
</dbReference>
<dbReference type="GO" id="GO:0006096">
    <property type="term" value="P:glycolytic process"/>
    <property type="evidence" value="ECO:0007669"/>
    <property type="project" value="UniProtKB-UniPathway"/>
</dbReference>
<dbReference type="EMBL" id="GBHO01035424">
    <property type="protein sequence ID" value="JAG08180.1"/>
    <property type="molecule type" value="Transcribed_RNA"/>
</dbReference>
<evidence type="ECO:0000256" key="7">
    <source>
        <dbReference type="ARBA" id="ARBA00022777"/>
    </source>
</evidence>
<dbReference type="EMBL" id="GDHC01015368">
    <property type="protein sequence ID" value="JAQ03261.1"/>
    <property type="molecule type" value="Transcribed_RNA"/>
</dbReference>
<dbReference type="PRINTS" id="PR00477">
    <property type="entry name" value="PHGLYCKINASE"/>
</dbReference>
<dbReference type="SUPFAM" id="SSF53748">
    <property type="entry name" value="Phosphoglycerate kinase"/>
    <property type="match status" value="1"/>
</dbReference>
<keyword evidence="5 10" id="KW-0808">Transferase</keyword>
<organism evidence="12">
    <name type="scientific">Lygus hesperus</name>
    <name type="common">Western plant bug</name>
    <dbReference type="NCBI Taxonomy" id="30085"/>
    <lineage>
        <taxon>Eukaryota</taxon>
        <taxon>Metazoa</taxon>
        <taxon>Ecdysozoa</taxon>
        <taxon>Arthropoda</taxon>
        <taxon>Hexapoda</taxon>
        <taxon>Insecta</taxon>
        <taxon>Pterygota</taxon>
        <taxon>Neoptera</taxon>
        <taxon>Paraneoptera</taxon>
        <taxon>Hemiptera</taxon>
        <taxon>Heteroptera</taxon>
        <taxon>Panheteroptera</taxon>
        <taxon>Cimicomorpha</taxon>
        <taxon>Miridae</taxon>
        <taxon>Mirini</taxon>
        <taxon>Lygus</taxon>
    </lineage>
</organism>
<dbReference type="InterPro" id="IPR015824">
    <property type="entry name" value="Phosphoglycerate_kinase_N"/>
</dbReference>
<dbReference type="PANTHER" id="PTHR11406">
    <property type="entry name" value="PHOSPHOGLYCERATE KINASE"/>
    <property type="match status" value="1"/>
</dbReference>
<keyword evidence="6" id="KW-0547">Nucleotide-binding</keyword>
<evidence type="ECO:0000256" key="4">
    <source>
        <dbReference type="ARBA" id="ARBA00013061"/>
    </source>
</evidence>
<evidence type="ECO:0000313" key="12">
    <source>
        <dbReference type="EMBL" id="JAG08180.1"/>
    </source>
</evidence>